<accession>A0A178V9C4</accession>
<dbReference type="AlphaFoldDB" id="A0A178V9C4"/>
<comment type="caution">
    <text evidence="2">The sequence shown here is derived from an EMBL/GenBank/DDBJ whole genome shotgun (WGS) entry which is preliminary data.</text>
</comment>
<evidence type="ECO:0008006" key="4">
    <source>
        <dbReference type="Google" id="ProtNLM"/>
    </source>
</evidence>
<dbReference type="InterPro" id="IPR004252">
    <property type="entry name" value="Probable_transposase_24"/>
</dbReference>
<dbReference type="Proteomes" id="UP000078284">
    <property type="component" value="Chromosome 3"/>
</dbReference>
<feature type="coiled-coil region" evidence="1">
    <location>
        <begin position="314"/>
        <end position="341"/>
    </location>
</feature>
<evidence type="ECO:0000256" key="1">
    <source>
        <dbReference type="SAM" id="Coils"/>
    </source>
</evidence>
<keyword evidence="1" id="KW-0175">Coiled coil</keyword>
<evidence type="ECO:0000313" key="2">
    <source>
        <dbReference type="EMBL" id="OAP02414.1"/>
    </source>
</evidence>
<proteinExistence type="predicted"/>
<dbReference type="Pfam" id="PF03004">
    <property type="entry name" value="Transposase_24"/>
    <property type="match status" value="1"/>
</dbReference>
<dbReference type="EMBL" id="LUHQ01000003">
    <property type="protein sequence ID" value="OAP02414.1"/>
    <property type="molecule type" value="Genomic_DNA"/>
</dbReference>
<protein>
    <recommendedName>
        <fullName evidence="4">En/Spm-like transposon protein</fullName>
    </recommendedName>
</protein>
<reference evidence="3" key="1">
    <citation type="journal article" date="2016" name="Proc. Natl. Acad. Sci. U.S.A.">
        <title>Chromosome-level assembly of Arabidopsis thaliana Ler reveals the extent of translocation and inversion polymorphisms.</title>
        <authorList>
            <person name="Zapata L."/>
            <person name="Ding J."/>
            <person name="Willing E.M."/>
            <person name="Hartwig B."/>
            <person name="Bezdan D."/>
            <person name="Jiao W.B."/>
            <person name="Patel V."/>
            <person name="Velikkakam James G."/>
            <person name="Koornneef M."/>
            <person name="Ossowski S."/>
            <person name="Schneeberger K."/>
        </authorList>
    </citation>
    <scope>NUCLEOTIDE SEQUENCE [LARGE SCALE GENOMIC DNA]</scope>
    <source>
        <strain evidence="3">cv. Landsberg erecta</strain>
    </source>
</reference>
<sequence>MTRPPIVSGRLFVTGTNFQSAGTSSASLQRPSVPQISNAQAAYIEANEQAANIEANEQREQVAPVIRDIRVLHPLRRNGAKWFKNNTEVSTRVRKIIEGCFQGPWYNWKRVPAYYKETWFSTFKTRYECDASIEHLVKANFDHLAATRLKGMVSLAKAKGKQPEWILSEHWRVMIDYWMTPKAKAKSEKARSSWLFSRDGLGAHCQRSGSSSYVKVQDALVANNEDSSFIAVMKKTHKKSDGTYVDERARLIAEKFDELVQERLSEMESPNGEVLTIVGISKQGRVFGLGLLQNEISMLLNGSTVSPQPTEEEVGTLAHRVDELESELKKNRDENLLLEKLFWQISRRNQLHLIILSYNYFSNEISTTLGNDKLVFGTLRVSSVTVF</sequence>
<evidence type="ECO:0000313" key="3">
    <source>
        <dbReference type="Proteomes" id="UP000078284"/>
    </source>
</evidence>
<gene>
    <name evidence="2" type="ordered locus">AXX17_At3g33920</name>
</gene>
<organism evidence="2 3">
    <name type="scientific">Arabidopsis thaliana</name>
    <name type="common">Mouse-ear cress</name>
    <dbReference type="NCBI Taxonomy" id="3702"/>
    <lineage>
        <taxon>Eukaryota</taxon>
        <taxon>Viridiplantae</taxon>
        <taxon>Streptophyta</taxon>
        <taxon>Embryophyta</taxon>
        <taxon>Tracheophyta</taxon>
        <taxon>Spermatophyta</taxon>
        <taxon>Magnoliopsida</taxon>
        <taxon>eudicotyledons</taxon>
        <taxon>Gunneridae</taxon>
        <taxon>Pentapetalae</taxon>
        <taxon>rosids</taxon>
        <taxon>malvids</taxon>
        <taxon>Brassicales</taxon>
        <taxon>Brassicaceae</taxon>
        <taxon>Camelineae</taxon>
        <taxon>Arabidopsis</taxon>
    </lineage>
</organism>
<name>A0A178V9C4_ARATH</name>